<name>A0A4U1CUY5_9SPHI</name>
<reference evidence="1 2" key="1">
    <citation type="submission" date="2019-04" db="EMBL/GenBank/DDBJ databases">
        <title>Pedobacter sp. RP-3-22 sp. nov., isolated from Arctic soil.</title>
        <authorList>
            <person name="Dahal R.H."/>
            <person name="Kim D.-U."/>
        </authorList>
    </citation>
    <scope>NUCLEOTIDE SEQUENCE [LARGE SCALE GENOMIC DNA]</scope>
    <source>
        <strain evidence="1 2">RP-3-22</strain>
    </source>
</reference>
<dbReference type="AlphaFoldDB" id="A0A4U1CUY5"/>
<accession>A0A4U1CUY5</accession>
<gene>
    <name evidence="1" type="ORF">FA048_03065</name>
</gene>
<dbReference type="RefSeq" id="WP_136838738.1">
    <property type="nucleotide sequence ID" value="NZ_SWBR01000001.1"/>
</dbReference>
<dbReference type="OrthoDB" id="795045at2"/>
<sequence length="133" mass="14922">MKLKQKLAISLCALYVVSVIGIALSMHFCSGKLASVSLYANKTSCKYCKTEPVDKKDDGCCKNTKVDVKVKDSHQVEAPVKLPKFSSLESYLPYKVVDFLKPFFVKYLSRLENKAPPRTTGISLQILHCVFRN</sequence>
<dbReference type="InterPro" id="IPR058512">
    <property type="entry name" value="DUF8199"/>
</dbReference>
<dbReference type="EMBL" id="SWBR01000001">
    <property type="protein sequence ID" value="TKC12613.1"/>
    <property type="molecule type" value="Genomic_DNA"/>
</dbReference>
<dbReference type="Pfam" id="PF26622">
    <property type="entry name" value="DUF8199"/>
    <property type="match status" value="1"/>
</dbReference>
<keyword evidence="2" id="KW-1185">Reference proteome</keyword>
<dbReference type="Proteomes" id="UP000309488">
    <property type="component" value="Unassembled WGS sequence"/>
</dbReference>
<dbReference type="NCBIfam" id="NF047658">
    <property type="entry name" value="HYC_CC_PP"/>
    <property type="match status" value="1"/>
</dbReference>
<protein>
    <submittedName>
        <fullName evidence="1">Uncharacterized protein</fullName>
    </submittedName>
</protein>
<comment type="caution">
    <text evidence="1">The sequence shown here is derived from an EMBL/GenBank/DDBJ whole genome shotgun (WGS) entry which is preliminary data.</text>
</comment>
<evidence type="ECO:0000313" key="2">
    <source>
        <dbReference type="Proteomes" id="UP000309488"/>
    </source>
</evidence>
<evidence type="ECO:0000313" key="1">
    <source>
        <dbReference type="EMBL" id="TKC12613.1"/>
    </source>
</evidence>
<proteinExistence type="predicted"/>
<dbReference type="InterPro" id="IPR058060">
    <property type="entry name" value="HYC_CC_PP"/>
</dbReference>
<organism evidence="1 2">
    <name type="scientific">Pedobacter polaris</name>
    <dbReference type="NCBI Taxonomy" id="2571273"/>
    <lineage>
        <taxon>Bacteria</taxon>
        <taxon>Pseudomonadati</taxon>
        <taxon>Bacteroidota</taxon>
        <taxon>Sphingobacteriia</taxon>
        <taxon>Sphingobacteriales</taxon>
        <taxon>Sphingobacteriaceae</taxon>
        <taxon>Pedobacter</taxon>
    </lineage>
</organism>